<dbReference type="AlphaFoldDB" id="A0A917D5W6"/>
<dbReference type="InterPro" id="IPR036165">
    <property type="entry name" value="YefM-like_sf"/>
</dbReference>
<evidence type="ECO:0000313" key="3">
    <source>
        <dbReference type="Proteomes" id="UP000613160"/>
    </source>
</evidence>
<evidence type="ECO:0000313" key="2">
    <source>
        <dbReference type="EMBL" id="GGD04465.1"/>
    </source>
</evidence>
<evidence type="ECO:0000256" key="1">
    <source>
        <dbReference type="ARBA" id="ARBA00009981"/>
    </source>
</evidence>
<dbReference type="Gene3D" id="3.40.1620.10">
    <property type="entry name" value="YefM-like domain"/>
    <property type="match status" value="1"/>
</dbReference>
<name>A0A917D5W6_9HYPH</name>
<accession>A0A917D5W6</accession>
<gene>
    <name evidence="2" type="ORF">GCM10011335_04040</name>
</gene>
<sequence length="100" mass="11169">MCYTTDDHPPAAWAKEAHMDWRMKDAETRIGEIIDRALNEGPQTIVREGEAVVVVKAADFARRGGQRSDIKKALFEGPSLEGLDLSRDKSLPREVDFGDI</sequence>
<comment type="similarity">
    <text evidence="1">Belongs to the phD/YefM antitoxin family.</text>
</comment>
<organism evidence="2 3">
    <name type="scientific">Aureimonas glaciei</name>
    <dbReference type="NCBI Taxonomy" id="1776957"/>
    <lineage>
        <taxon>Bacteria</taxon>
        <taxon>Pseudomonadati</taxon>
        <taxon>Pseudomonadota</taxon>
        <taxon>Alphaproteobacteria</taxon>
        <taxon>Hyphomicrobiales</taxon>
        <taxon>Aurantimonadaceae</taxon>
        <taxon>Aureimonas</taxon>
    </lineage>
</organism>
<dbReference type="EMBL" id="BMJJ01000001">
    <property type="protein sequence ID" value="GGD04465.1"/>
    <property type="molecule type" value="Genomic_DNA"/>
</dbReference>
<dbReference type="NCBIfam" id="TIGR01552">
    <property type="entry name" value="phd_fam"/>
    <property type="match status" value="1"/>
</dbReference>
<proteinExistence type="inferred from homology"/>
<evidence type="ECO:0008006" key="4">
    <source>
        <dbReference type="Google" id="ProtNLM"/>
    </source>
</evidence>
<keyword evidence="3" id="KW-1185">Reference proteome</keyword>
<comment type="caution">
    <text evidence="2">The sequence shown here is derived from an EMBL/GenBank/DDBJ whole genome shotgun (WGS) entry which is preliminary data.</text>
</comment>
<protein>
    <recommendedName>
        <fullName evidence="4">Antitoxin</fullName>
    </recommendedName>
</protein>
<dbReference type="SUPFAM" id="SSF143120">
    <property type="entry name" value="YefM-like"/>
    <property type="match status" value="1"/>
</dbReference>
<reference evidence="2" key="2">
    <citation type="submission" date="2020-09" db="EMBL/GenBank/DDBJ databases">
        <authorList>
            <person name="Sun Q."/>
            <person name="Zhou Y."/>
        </authorList>
    </citation>
    <scope>NUCLEOTIDE SEQUENCE</scope>
    <source>
        <strain evidence="2">CGMCC 1.15493</strain>
    </source>
</reference>
<dbReference type="Proteomes" id="UP000613160">
    <property type="component" value="Unassembled WGS sequence"/>
</dbReference>
<reference evidence="2" key="1">
    <citation type="journal article" date="2014" name="Int. J. Syst. Evol. Microbiol.">
        <title>Complete genome sequence of Corynebacterium casei LMG S-19264T (=DSM 44701T), isolated from a smear-ripened cheese.</title>
        <authorList>
            <consortium name="US DOE Joint Genome Institute (JGI-PGF)"/>
            <person name="Walter F."/>
            <person name="Albersmeier A."/>
            <person name="Kalinowski J."/>
            <person name="Ruckert C."/>
        </authorList>
    </citation>
    <scope>NUCLEOTIDE SEQUENCE</scope>
    <source>
        <strain evidence="2">CGMCC 1.15493</strain>
    </source>
</reference>